<dbReference type="InterPro" id="IPR031675">
    <property type="entry name" value="STPPase_N"/>
</dbReference>
<dbReference type="Pfam" id="PF16891">
    <property type="entry name" value="STPPase_N"/>
    <property type="match status" value="1"/>
</dbReference>
<evidence type="ECO:0000256" key="7">
    <source>
        <dbReference type="PIRNR" id="PIRNR000909"/>
    </source>
</evidence>
<dbReference type="InterPro" id="IPR011159">
    <property type="entry name" value="PPPtase_PPZ/Ppq1"/>
</dbReference>
<dbReference type="InterPro" id="IPR004843">
    <property type="entry name" value="Calcineurin-like_PHP"/>
</dbReference>
<dbReference type="OrthoDB" id="1930084at2759"/>
<dbReference type="InterPro" id="IPR050341">
    <property type="entry name" value="PP1_catalytic_subunit"/>
</dbReference>
<feature type="compositionally biased region" description="Polar residues" evidence="9">
    <location>
        <begin position="512"/>
        <end position="527"/>
    </location>
</feature>
<dbReference type="InterPro" id="IPR006186">
    <property type="entry name" value="Ser/Thr-sp_prot-phosphatase"/>
</dbReference>
<dbReference type="EC" id="3.1.3.16" evidence="7 8"/>
<dbReference type="CDD" id="cd07414">
    <property type="entry name" value="MPP_PP1_PPKL"/>
    <property type="match status" value="1"/>
</dbReference>
<dbReference type="GO" id="GO:0004722">
    <property type="term" value="F:protein serine/threonine phosphatase activity"/>
    <property type="evidence" value="ECO:0007669"/>
    <property type="project" value="UniProtKB-UniRule"/>
</dbReference>
<dbReference type="FunFam" id="3.60.21.10:FF:000006">
    <property type="entry name" value="Serine/threonine-protein phosphatase"/>
    <property type="match status" value="1"/>
</dbReference>
<dbReference type="SMART" id="SM00156">
    <property type="entry name" value="PP2Ac"/>
    <property type="match status" value="1"/>
</dbReference>
<keyword evidence="2 7" id="KW-0479">Metal-binding</keyword>
<sequence length="527" mass="57392">MGNQPSKDGSSSSRPGSVAGPDGLQSLPSFSKSDTKDSTRSFKTLRSKIPGSAKNESPRSSALLSNGDGDRSDSETIRSGRSSRYSRNRGSDPQITPGSPSTISTSAVSSPLDESQPPPSPIQSASAMSGKHDVSAAQASGEVDHVSDAPPTGVPNPNADPLLPGQPILVRRDNAAGAGQGSGSASKDESSTSVAMSEIKDIDLDDFIKRLLDAAYAGKVTKSVCLKNAEIVAICQRAREVFLSQPALLELDAPVKIVGDVHGQYTDLIRMFEMCGFPPSSNFLFLGDYVDRGKQSLETILLLLCYKLKFPENFFLLRGNHECANVTRVYGFYDECKRRCNVKIWKTFIDTFNTLPIASIVAGKIFCVHGGLSPALRDMDDIRNIARPTDVPDYGLLNDLLWSDPADMEQDWEANERGVSYCFGKRVITDFLTTHDFDLVCRAHMVVEDGYEFFTDRVLVTVFSAPNYCGEFDNWGAVMSVSSELLCSFELLKPLDSNALKSHIKKGRNKRQQMLNSPPANVYPQSV</sequence>
<dbReference type="InParanoid" id="A0A2T2ZTG0"/>
<dbReference type="EMBL" id="KZ678726">
    <property type="protein sequence ID" value="PSR76104.1"/>
    <property type="molecule type" value="Genomic_DNA"/>
</dbReference>
<keyword evidence="5 7" id="KW-0464">Manganese</keyword>
<feature type="compositionally biased region" description="Basic and acidic residues" evidence="9">
    <location>
        <begin position="68"/>
        <end position="78"/>
    </location>
</feature>
<dbReference type="GO" id="GO:0005634">
    <property type="term" value="C:nucleus"/>
    <property type="evidence" value="ECO:0007669"/>
    <property type="project" value="TreeGrafter"/>
</dbReference>
<dbReference type="InterPro" id="IPR029052">
    <property type="entry name" value="Metallo-depent_PP-like"/>
</dbReference>
<dbReference type="SUPFAM" id="SSF56300">
    <property type="entry name" value="Metallo-dependent phosphatases"/>
    <property type="match status" value="1"/>
</dbReference>
<keyword evidence="12" id="KW-1185">Reference proteome</keyword>
<evidence type="ECO:0000256" key="6">
    <source>
        <dbReference type="ARBA" id="ARBA00029458"/>
    </source>
</evidence>
<organism evidence="11 12">
    <name type="scientific">Coniella lustricola</name>
    <dbReference type="NCBI Taxonomy" id="2025994"/>
    <lineage>
        <taxon>Eukaryota</taxon>
        <taxon>Fungi</taxon>
        <taxon>Dikarya</taxon>
        <taxon>Ascomycota</taxon>
        <taxon>Pezizomycotina</taxon>
        <taxon>Sordariomycetes</taxon>
        <taxon>Sordariomycetidae</taxon>
        <taxon>Diaporthales</taxon>
        <taxon>Schizoparmaceae</taxon>
        <taxon>Coniella</taxon>
    </lineage>
</organism>
<feature type="region of interest" description="Disordered" evidence="9">
    <location>
        <begin position="1"/>
        <end position="166"/>
    </location>
</feature>
<comment type="similarity">
    <text evidence="6 7">Belongs to the PPP phosphatase family. PP-Z subfamily.</text>
</comment>
<evidence type="ECO:0000313" key="11">
    <source>
        <dbReference type="EMBL" id="PSR76104.1"/>
    </source>
</evidence>
<dbReference type="Gene3D" id="3.60.21.10">
    <property type="match status" value="1"/>
</dbReference>
<keyword evidence="3 7" id="KW-0378">Hydrolase</keyword>
<dbReference type="GO" id="GO:0046872">
    <property type="term" value="F:metal ion binding"/>
    <property type="evidence" value="ECO:0007669"/>
    <property type="project" value="UniProtKB-UniRule"/>
</dbReference>
<feature type="compositionally biased region" description="Polar residues" evidence="9">
    <location>
        <begin position="54"/>
        <end position="64"/>
    </location>
</feature>
<feature type="domain" description="Serine/threonine specific protein phosphatases" evidence="10">
    <location>
        <begin position="317"/>
        <end position="322"/>
    </location>
</feature>
<protein>
    <recommendedName>
        <fullName evidence="7 8">Serine/threonine-protein phosphatase</fullName>
        <ecNumber evidence="7 8">3.1.3.16</ecNumber>
    </recommendedName>
</protein>
<dbReference type="AlphaFoldDB" id="A0A2T2ZTG0"/>
<evidence type="ECO:0000259" key="10">
    <source>
        <dbReference type="PROSITE" id="PS00125"/>
    </source>
</evidence>
<comment type="cofactor">
    <cofactor evidence="1 7">
        <name>Mn(2+)</name>
        <dbReference type="ChEBI" id="CHEBI:29035"/>
    </cofactor>
</comment>
<comment type="catalytic activity">
    <reaction evidence="7 8">
        <text>O-phospho-L-threonyl-[protein] + H2O = L-threonyl-[protein] + phosphate</text>
        <dbReference type="Rhea" id="RHEA:47004"/>
        <dbReference type="Rhea" id="RHEA-COMP:11060"/>
        <dbReference type="Rhea" id="RHEA-COMP:11605"/>
        <dbReference type="ChEBI" id="CHEBI:15377"/>
        <dbReference type="ChEBI" id="CHEBI:30013"/>
        <dbReference type="ChEBI" id="CHEBI:43474"/>
        <dbReference type="ChEBI" id="CHEBI:61977"/>
        <dbReference type="EC" id="3.1.3.16"/>
    </reaction>
</comment>
<feature type="compositionally biased region" description="Low complexity" evidence="9">
    <location>
        <begin position="95"/>
        <end position="111"/>
    </location>
</feature>
<evidence type="ECO:0000256" key="5">
    <source>
        <dbReference type="ARBA" id="ARBA00023211"/>
    </source>
</evidence>
<dbReference type="PRINTS" id="PR00114">
    <property type="entry name" value="STPHPHTASE"/>
</dbReference>
<keyword evidence="7" id="KW-0963">Cytoplasm</keyword>
<proteinExistence type="inferred from homology"/>
<dbReference type="PANTHER" id="PTHR11668:SF484">
    <property type="entry name" value="SERINE_THREONINE-PROTEIN PHOSPHATASE PP-Z1-RELATED"/>
    <property type="match status" value="1"/>
</dbReference>
<reference evidence="11 12" key="1">
    <citation type="journal article" date="2018" name="Mycol. Prog.">
        <title>Coniella lustricola, a new species from submerged detritus.</title>
        <authorList>
            <person name="Raudabaugh D.B."/>
            <person name="Iturriaga T."/>
            <person name="Carver A."/>
            <person name="Mondo S."/>
            <person name="Pangilinan J."/>
            <person name="Lipzen A."/>
            <person name="He G."/>
            <person name="Amirebrahimi M."/>
            <person name="Grigoriev I.V."/>
            <person name="Miller A.N."/>
        </authorList>
    </citation>
    <scope>NUCLEOTIDE SEQUENCE [LARGE SCALE GENOMIC DNA]</scope>
    <source>
        <strain evidence="11 12">B22-T-1</strain>
    </source>
</reference>
<dbReference type="PROSITE" id="PS00125">
    <property type="entry name" value="SER_THR_PHOSPHATASE"/>
    <property type="match status" value="1"/>
</dbReference>
<accession>A0A2T2ZTG0</accession>
<feature type="compositionally biased region" description="Low complexity" evidence="9">
    <location>
        <begin position="1"/>
        <end position="21"/>
    </location>
</feature>
<dbReference type="Proteomes" id="UP000241462">
    <property type="component" value="Unassembled WGS sequence"/>
</dbReference>
<dbReference type="STRING" id="2025994.A0A2T2ZTG0"/>
<dbReference type="FunCoup" id="A0A2T2ZTG0">
    <property type="interactions" value="299"/>
</dbReference>
<comment type="catalytic activity">
    <reaction evidence="7">
        <text>O-phospho-L-seryl-[protein] + H2O = L-seryl-[protein] + phosphate</text>
        <dbReference type="Rhea" id="RHEA:20629"/>
        <dbReference type="Rhea" id="RHEA-COMP:9863"/>
        <dbReference type="Rhea" id="RHEA-COMP:11604"/>
        <dbReference type="ChEBI" id="CHEBI:15377"/>
        <dbReference type="ChEBI" id="CHEBI:29999"/>
        <dbReference type="ChEBI" id="CHEBI:43474"/>
        <dbReference type="ChEBI" id="CHEBI:83421"/>
        <dbReference type="EC" id="3.1.3.16"/>
    </reaction>
</comment>
<keyword evidence="4 7" id="KW-0904">Protein phosphatase</keyword>
<evidence type="ECO:0000256" key="1">
    <source>
        <dbReference type="ARBA" id="ARBA00001936"/>
    </source>
</evidence>
<evidence type="ECO:0000256" key="9">
    <source>
        <dbReference type="SAM" id="MobiDB-lite"/>
    </source>
</evidence>
<evidence type="ECO:0000313" key="12">
    <source>
        <dbReference type="Proteomes" id="UP000241462"/>
    </source>
</evidence>
<name>A0A2T2ZTG0_9PEZI</name>
<dbReference type="Pfam" id="PF00149">
    <property type="entry name" value="Metallophos"/>
    <property type="match status" value="1"/>
</dbReference>
<evidence type="ECO:0000256" key="2">
    <source>
        <dbReference type="ARBA" id="ARBA00022723"/>
    </source>
</evidence>
<evidence type="ECO:0000256" key="4">
    <source>
        <dbReference type="ARBA" id="ARBA00022912"/>
    </source>
</evidence>
<dbReference type="PANTHER" id="PTHR11668">
    <property type="entry name" value="SERINE/THREONINE PROTEIN PHOSPHATASE"/>
    <property type="match status" value="1"/>
</dbReference>
<comment type="subcellular location">
    <subcellularLocation>
        <location evidence="7">Cytoplasm</location>
    </subcellularLocation>
</comment>
<evidence type="ECO:0000256" key="8">
    <source>
        <dbReference type="RuleBase" id="RU004273"/>
    </source>
</evidence>
<dbReference type="PIRSF" id="PIRSF000909">
    <property type="entry name" value="PPPtase_PPZ"/>
    <property type="match status" value="1"/>
</dbReference>
<evidence type="ECO:0000256" key="3">
    <source>
        <dbReference type="ARBA" id="ARBA00022801"/>
    </source>
</evidence>
<gene>
    <name evidence="11" type="ORF">BD289DRAFT_486941</name>
</gene>
<feature type="region of interest" description="Disordered" evidence="9">
    <location>
        <begin position="507"/>
        <end position="527"/>
    </location>
</feature>
<dbReference type="GO" id="GO:0005737">
    <property type="term" value="C:cytoplasm"/>
    <property type="evidence" value="ECO:0007669"/>
    <property type="project" value="UniProtKB-SubCell"/>
</dbReference>